<dbReference type="EMBL" id="MU117963">
    <property type="protein sequence ID" value="KAF9653490.1"/>
    <property type="molecule type" value="Genomic_DNA"/>
</dbReference>
<accession>A0ACB6ZVS1</accession>
<organism evidence="1 2">
    <name type="scientific">Thelephora ganbajun</name>
    <name type="common">Ganba fungus</name>
    <dbReference type="NCBI Taxonomy" id="370292"/>
    <lineage>
        <taxon>Eukaryota</taxon>
        <taxon>Fungi</taxon>
        <taxon>Dikarya</taxon>
        <taxon>Basidiomycota</taxon>
        <taxon>Agaricomycotina</taxon>
        <taxon>Agaricomycetes</taxon>
        <taxon>Thelephorales</taxon>
        <taxon>Thelephoraceae</taxon>
        <taxon>Thelephora</taxon>
    </lineage>
</organism>
<protein>
    <submittedName>
        <fullName evidence="1">Uncharacterized protein</fullName>
    </submittedName>
</protein>
<gene>
    <name evidence="1" type="ORF">BDM02DRAFT_1564456</name>
</gene>
<evidence type="ECO:0000313" key="1">
    <source>
        <dbReference type="EMBL" id="KAF9653490.1"/>
    </source>
</evidence>
<dbReference type="Proteomes" id="UP000886501">
    <property type="component" value="Unassembled WGS sequence"/>
</dbReference>
<name>A0ACB6ZVS1_THEGA</name>
<reference evidence="1" key="1">
    <citation type="submission" date="2019-10" db="EMBL/GenBank/DDBJ databases">
        <authorList>
            <consortium name="DOE Joint Genome Institute"/>
            <person name="Kuo A."/>
            <person name="Miyauchi S."/>
            <person name="Kiss E."/>
            <person name="Drula E."/>
            <person name="Kohler A."/>
            <person name="Sanchez-Garcia M."/>
            <person name="Andreopoulos B."/>
            <person name="Barry K.W."/>
            <person name="Bonito G."/>
            <person name="Buee M."/>
            <person name="Carver A."/>
            <person name="Chen C."/>
            <person name="Cichocki N."/>
            <person name="Clum A."/>
            <person name="Culley D."/>
            <person name="Crous P.W."/>
            <person name="Fauchery L."/>
            <person name="Girlanda M."/>
            <person name="Hayes R."/>
            <person name="Keri Z."/>
            <person name="Labutti K."/>
            <person name="Lipzen A."/>
            <person name="Lombard V."/>
            <person name="Magnuson J."/>
            <person name="Maillard F."/>
            <person name="Morin E."/>
            <person name="Murat C."/>
            <person name="Nolan M."/>
            <person name="Ohm R."/>
            <person name="Pangilinan J."/>
            <person name="Pereira M."/>
            <person name="Perotto S."/>
            <person name="Peter M."/>
            <person name="Riley R."/>
            <person name="Sitrit Y."/>
            <person name="Stielow B."/>
            <person name="Szollosi G."/>
            <person name="Zifcakova L."/>
            <person name="Stursova M."/>
            <person name="Spatafora J.W."/>
            <person name="Tedersoo L."/>
            <person name="Vaario L.-M."/>
            <person name="Yamada A."/>
            <person name="Yan M."/>
            <person name="Wang P."/>
            <person name="Xu J."/>
            <person name="Bruns T."/>
            <person name="Baldrian P."/>
            <person name="Vilgalys R."/>
            <person name="Henrissat B."/>
            <person name="Grigoriev I.V."/>
            <person name="Hibbett D."/>
            <person name="Nagy L.G."/>
            <person name="Martin F.M."/>
        </authorList>
    </citation>
    <scope>NUCLEOTIDE SEQUENCE</scope>
    <source>
        <strain evidence="1">P2</strain>
    </source>
</reference>
<comment type="caution">
    <text evidence="1">The sequence shown here is derived from an EMBL/GenBank/DDBJ whole genome shotgun (WGS) entry which is preliminary data.</text>
</comment>
<sequence length="453" mass="48737">MDEVLAVMPAIEKQLLEAELSQSSQRRESTSLSSSMSGAGFSHSWMNAGNTSINDLSMSWEQIPLPAPRHASYNPLKTPAPKRAKAPLFGGVVPSRPVSEASASTSRNLFPPVATNQPPPQPLAISVSTMDSSIPAPSLVDSTQLTSTNGFHVSQKPAPEPVSFQLKASANQRPNAFYNPAQPSDGNAPGVNGGEISGYSRSPSLPLQRSLDDSARDIQMMLDDEGDRTAEEEPTQITNLTQPEVEETSAPFSFSVFGTSSNGFANTSRSERPSMVQSQTTSSRLPPGAFAVESDEEPELEPPPQNGDAFSVSTSRQRQPQKSASPPPRRKSTTRIQTSANKKTTPELEKTIPGSLFYGETEGEDEDDVAPLPPTTPARRTQRKARTPAKAQKQGLVQEEKVMRRSSRLSTASSRGSPSPEPLSPQKAKTRRSTRVPTTSATGTRTSTRKKRS</sequence>
<keyword evidence="2" id="KW-1185">Reference proteome</keyword>
<reference evidence="1" key="2">
    <citation type="journal article" date="2020" name="Nat. Commun.">
        <title>Large-scale genome sequencing of mycorrhizal fungi provides insights into the early evolution of symbiotic traits.</title>
        <authorList>
            <person name="Miyauchi S."/>
            <person name="Kiss E."/>
            <person name="Kuo A."/>
            <person name="Drula E."/>
            <person name="Kohler A."/>
            <person name="Sanchez-Garcia M."/>
            <person name="Morin E."/>
            <person name="Andreopoulos B."/>
            <person name="Barry K.W."/>
            <person name="Bonito G."/>
            <person name="Buee M."/>
            <person name="Carver A."/>
            <person name="Chen C."/>
            <person name="Cichocki N."/>
            <person name="Clum A."/>
            <person name="Culley D."/>
            <person name="Crous P.W."/>
            <person name="Fauchery L."/>
            <person name="Girlanda M."/>
            <person name="Hayes R.D."/>
            <person name="Keri Z."/>
            <person name="LaButti K."/>
            <person name="Lipzen A."/>
            <person name="Lombard V."/>
            <person name="Magnuson J."/>
            <person name="Maillard F."/>
            <person name="Murat C."/>
            <person name="Nolan M."/>
            <person name="Ohm R.A."/>
            <person name="Pangilinan J."/>
            <person name="Pereira M.F."/>
            <person name="Perotto S."/>
            <person name="Peter M."/>
            <person name="Pfister S."/>
            <person name="Riley R."/>
            <person name="Sitrit Y."/>
            <person name="Stielow J.B."/>
            <person name="Szollosi G."/>
            <person name="Zifcakova L."/>
            <person name="Stursova M."/>
            <person name="Spatafora J.W."/>
            <person name="Tedersoo L."/>
            <person name="Vaario L.M."/>
            <person name="Yamada A."/>
            <person name="Yan M."/>
            <person name="Wang P."/>
            <person name="Xu J."/>
            <person name="Bruns T."/>
            <person name="Baldrian P."/>
            <person name="Vilgalys R."/>
            <person name="Dunand C."/>
            <person name="Henrissat B."/>
            <person name="Grigoriev I.V."/>
            <person name="Hibbett D."/>
            <person name="Nagy L.G."/>
            <person name="Martin F.M."/>
        </authorList>
    </citation>
    <scope>NUCLEOTIDE SEQUENCE</scope>
    <source>
        <strain evidence="1">P2</strain>
    </source>
</reference>
<proteinExistence type="predicted"/>
<evidence type="ECO:0000313" key="2">
    <source>
        <dbReference type="Proteomes" id="UP000886501"/>
    </source>
</evidence>